<feature type="compositionally biased region" description="Low complexity" evidence="12">
    <location>
        <begin position="297"/>
        <end position="307"/>
    </location>
</feature>
<keyword evidence="6" id="KW-0999">Mitochondrion inner membrane</keyword>
<evidence type="ECO:0000256" key="7">
    <source>
        <dbReference type="ARBA" id="ARBA00022927"/>
    </source>
</evidence>
<keyword evidence="8" id="KW-1133">Transmembrane helix</keyword>
<evidence type="ECO:0000256" key="3">
    <source>
        <dbReference type="ARBA" id="ARBA00020796"/>
    </source>
</evidence>
<keyword evidence="4" id="KW-0813">Transport</keyword>
<keyword evidence="11" id="KW-0472">Membrane</keyword>
<comment type="similarity">
    <text evidence="2">Belongs to the TIM54 family.</text>
</comment>
<dbReference type="EMBL" id="JAKJXP020000066">
    <property type="protein sequence ID" value="KAK7750321.1"/>
    <property type="molecule type" value="Genomic_DNA"/>
</dbReference>
<feature type="region of interest" description="Disordered" evidence="12">
    <location>
        <begin position="1"/>
        <end position="36"/>
    </location>
</feature>
<feature type="region of interest" description="Disordered" evidence="12">
    <location>
        <begin position="246"/>
        <end position="307"/>
    </location>
</feature>
<reference evidence="13 14" key="1">
    <citation type="submission" date="2024-02" db="EMBL/GenBank/DDBJ databases">
        <title>De novo assembly and annotation of 12 fungi associated with fruit tree decline syndrome in Ontario, Canada.</title>
        <authorList>
            <person name="Sulman M."/>
            <person name="Ellouze W."/>
            <person name="Ilyukhin E."/>
        </authorList>
    </citation>
    <scope>NUCLEOTIDE SEQUENCE [LARGE SCALE GENOMIC DNA]</scope>
    <source>
        <strain evidence="13 14">M11/M66-122</strain>
    </source>
</reference>
<dbReference type="PANTHER" id="PTHR12358">
    <property type="entry name" value="SPHINGOSINE KINASE"/>
    <property type="match status" value="1"/>
</dbReference>
<evidence type="ECO:0000256" key="10">
    <source>
        <dbReference type="ARBA" id="ARBA00023128"/>
    </source>
</evidence>
<evidence type="ECO:0000256" key="1">
    <source>
        <dbReference type="ARBA" id="ARBA00004434"/>
    </source>
</evidence>
<evidence type="ECO:0000256" key="2">
    <source>
        <dbReference type="ARBA" id="ARBA00006355"/>
    </source>
</evidence>
<keyword evidence="9" id="KW-0811">Translocation</keyword>
<dbReference type="GO" id="GO:0005743">
    <property type="term" value="C:mitochondrial inner membrane"/>
    <property type="evidence" value="ECO:0007669"/>
    <property type="project" value="UniProtKB-SubCell"/>
</dbReference>
<evidence type="ECO:0000256" key="4">
    <source>
        <dbReference type="ARBA" id="ARBA00022448"/>
    </source>
</evidence>
<dbReference type="GO" id="GO:0015031">
    <property type="term" value="P:protein transport"/>
    <property type="evidence" value="ECO:0007669"/>
    <property type="project" value="UniProtKB-KW"/>
</dbReference>
<keyword evidence="5" id="KW-0812">Transmembrane</keyword>
<comment type="caution">
    <text evidence="13">The sequence shown here is derived from an EMBL/GenBank/DDBJ whole genome shotgun (WGS) entry which is preliminary data.</text>
</comment>
<feature type="region of interest" description="Disordered" evidence="12">
    <location>
        <begin position="404"/>
        <end position="429"/>
    </location>
</feature>
<name>A0AAN9YN67_9PEZI</name>
<evidence type="ECO:0000256" key="12">
    <source>
        <dbReference type="SAM" id="MobiDB-lite"/>
    </source>
</evidence>
<feature type="compositionally biased region" description="Low complexity" evidence="12">
    <location>
        <begin position="8"/>
        <end position="19"/>
    </location>
</feature>
<evidence type="ECO:0000256" key="5">
    <source>
        <dbReference type="ARBA" id="ARBA00022692"/>
    </source>
</evidence>
<sequence>MADPTPPTQGTAAGAPASTVSTATLTPQAASATYKAPTAQSAAAAAAPPPKPPNPVLRMMGIPGLPKKLPSRNWLIFWAVTGTFTGAIIYDRREKKRATARWARAVAPLATEPLPGPPTQMPRRLTVFLECPPGDGLRVAQDHFTEYVKPVLAASGLDWEFVQGRREGDIRAALAERIRRTRQPPGGPGGAAKEAELQTTEEIIREVRTRNGTPEWQGVRGDIVVGRHTWKEYVRGLHEGWLGPLAAPPPPVLPEPADKAKSDDSAETNPAEKKEEGEKKPERPPQPPPHNTPADYPTASLPTAAPAAFDPSAPIPFPHLLGFSGTFTRLYRFLNRRYLADDVGREVAAVCFAAAREYRPAAEAVHRDDDDSSATATSRSEIESALEHEERDWVKSVWKESEAAKLQQTETEGSPIAPESSAAAAAVKEEKTWTDPVVVDPRIGTRMRRFELRAEDEARARAIRVPEEDVEGWIKGSVRGLWRWATARQPPKPDWADSSSPADE</sequence>
<gene>
    <name evidence="13" type="primary">TIM54</name>
    <name evidence="13" type="ORF">SLS62_007729</name>
</gene>
<keyword evidence="7" id="KW-0653">Protein transport</keyword>
<feature type="compositionally biased region" description="Polar residues" evidence="12">
    <location>
        <begin position="20"/>
        <end position="31"/>
    </location>
</feature>
<dbReference type="PANTHER" id="PTHR12358:SF101">
    <property type="entry name" value="MITOCHONDRIAL IMPORT INNER MEMBRANE TRANSLOCASE SUBUNIT TIM54"/>
    <property type="match status" value="1"/>
</dbReference>
<protein>
    <recommendedName>
        <fullName evidence="3">Mitochondrial import inner membrane translocase subunit TIM54</fullName>
    </recommendedName>
</protein>
<evidence type="ECO:0000256" key="8">
    <source>
        <dbReference type="ARBA" id="ARBA00022989"/>
    </source>
</evidence>
<organism evidence="13 14">
    <name type="scientific">Diatrype stigma</name>
    <dbReference type="NCBI Taxonomy" id="117547"/>
    <lineage>
        <taxon>Eukaryota</taxon>
        <taxon>Fungi</taxon>
        <taxon>Dikarya</taxon>
        <taxon>Ascomycota</taxon>
        <taxon>Pezizomycotina</taxon>
        <taxon>Sordariomycetes</taxon>
        <taxon>Xylariomycetidae</taxon>
        <taxon>Xylariales</taxon>
        <taxon>Diatrypaceae</taxon>
        <taxon>Diatrype</taxon>
    </lineage>
</organism>
<feature type="region of interest" description="Disordered" evidence="12">
    <location>
        <begin position="361"/>
        <end position="387"/>
    </location>
</feature>
<dbReference type="Pfam" id="PF11711">
    <property type="entry name" value="Tim54"/>
    <property type="match status" value="1"/>
</dbReference>
<keyword evidence="10" id="KW-0496">Mitochondrion</keyword>
<accession>A0AAN9YN67</accession>
<evidence type="ECO:0000256" key="6">
    <source>
        <dbReference type="ARBA" id="ARBA00022792"/>
    </source>
</evidence>
<feature type="compositionally biased region" description="Basic and acidic residues" evidence="12">
    <location>
        <begin position="256"/>
        <end position="283"/>
    </location>
</feature>
<evidence type="ECO:0000256" key="9">
    <source>
        <dbReference type="ARBA" id="ARBA00023010"/>
    </source>
</evidence>
<comment type="subcellular location">
    <subcellularLocation>
        <location evidence="1">Mitochondrion inner membrane</location>
        <topology evidence="1">Single-pass membrane protein</topology>
    </subcellularLocation>
</comment>
<dbReference type="InterPro" id="IPR021056">
    <property type="entry name" value="Mt_import_IM_translocase_Tim54"/>
</dbReference>
<dbReference type="InterPro" id="IPR050187">
    <property type="entry name" value="Lipid_Phosphate_FormReg"/>
</dbReference>
<evidence type="ECO:0000313" key="13">
    <source>
        <dbReference type="EMBL" id="KAK7750321.1"/>
    </source>
</evidence>
<proteinExistence type="inferred from homology"/>
<evidence type="ECO:0000256" key="11">
    <source>
        <dbReference type="ARBA" id="ARBA00023136"/>
    </source>
</evidence>
<dbReference type="Proteomes" id="UP001320420">
    <property type="component" value="Unassembled WGS sequence"/>
</dbReference>
<evidence type="ECO:0000313" key="14">
    <source>
        <dbReference type="Proteomes" id="UP001320420"/>
    </source>
</evidence>
<dbReference type="AlphaFoldDB" id="A0AAN9YN67"/>
<keyword evidence="14" id="KW-1185">Reference proteome</keyword>